<dbReference type="SMART" id="SM00062">
    <property type="entry name" value="PBPb"/>
    <property type="match status" value="1"/>
</dbReference>
<feature type="domain" description="Solute-binding protein family 3/N-terminal" evidence="4">
    <location>
        <begin position="57"/>
        <end position="286"/>
    </location>
</feature>
<dbReference type="InterPro" id="IPR006311">
    <property type="entry name" value="TAT_signal"/>
</dbReference>
<comment type="similarity">
    <text evidence="1">Belongs to the bacterial solute-binding protein 3 family.</text>
</comment>
<dbReference type="InterPro" id="IPR051455">
    <property type="entry name" value="Bact_solute-bind_prot3"/>
</dbReference>
<evidence type="ECO:0000313" key="5">
    <source>
        <dbReference type="EMBL" id="TMJ03871.1"/>
    </source>
</evidence>
<keyword evidence="2" id="KW-0813">Transport</keyword>
<evidence type="ECO:0000256" key="2">
    <source>
        <dbReference type="ARBA" id="ARBA00022448"/>
    </source>
</evidence>
<dbReference type="PANTHER" id="PTHR30085:SF6">
    <property type="entry name" value="ABC TRANSPORTER GLUTAMINE-BINDING PROTEIN GLNH"/>
    <property type="match status" value="1"/>
</dbReference>
<keyword evidence="3" id="KW-0732">Signal</keyword>
<organism evidence="5 8">
    <name type="scientific">Candidatus Segetimicrobium genomatis</name>
    <dbReference type="NCBI Taxonomy" id="2569760"/>
    <lineage>
        <taxon>Bacteria</taxon>
        <taxon>Bacillati</taxon>
        <taxon>Candidatus Sysuimicrobiota</taxon>
        <taxon>Candidatus Sysuimicrobiia</taxon>
        <taxon>Candidatus Sysuimicrobiales</taxon>
        <taxon>Candidatus Segetimicrobiaceae</taxon>
        <taxon>Candidatus Segetimicrobium</taxon>
    </lineage>
</organism>
<evidence type="ECO:0000256" key="3">
    <source>
        <dbReference type="ARBA" id="ARBA00022729"/>
    </source>
</evidence>
<evidence type="ECO:0000259" key="4">
    <source>
        <dbReference type="SMART" id="SM00062"/>
    </source>
</evidence>
<dbReference type="GO" id="GO:0005576">
    <property type="term" value="C:extracellular region"/>
    <property type="evidence" value="ECO:0007669"/>
    <property type="project" value="TreeGrafter"/>
</dbReference>
<dbReference type="PANTHER" id="PTHR30085">
    <property type="entry name" value="AMINO ACID ABC TRANSPORTER PERMEASE"/>
    <property type="match status" value="1"/>
</dbReference>
<dbReference type="Proteomes" id="UP000315217">
    <property type="component" value="Unassembled WGS sequence"/>
</dbReference>
<accession>A0A537L786</accession>
<dbReference type="PROSITE" id="PS51318">
    <property type="entry name" value="TAT"/>
    <property type="match status" value="1"/>
</dbReference>
<protein>
    <submittedName>
        <fullName evidence="5">Transporter substrate-binding domain-containing protein</fullName>
    </submittedName>
</protein>
<proteinExistence type="inferred from homology"/>
<evidence type="ECO:0000313" key="8">
    <source>
        <dbReference type="Proteomes" id="UP000318661"/>
    </source>
</evidence>
<dbReference type="GO" id="GO:0006865">
    <property type="term" value="P:amino acid transport"/>
    <property type="evidence" value="ECO:0007669"/>
    <property type="project" value="TreeGrafter"/>
</dbReference>
<evidence type="ECO:0000256" key="1">
    <source>
        <dbReference type="ARBA" id="ARBA00010333"/>
    </source>
</evidence>
<dbReference type="Proteomes" id="UP000318661">
    <property type="component" value="Unassembled WGS sequence"/>
</dbReference>
<dbReference type="EMBL" id="VBAJ01000277">
    <property type="protein sequence ID" value="TMJ03871.1"/>
    <property type="molecule type" value="Genomic_DNA"/>
</dbReference>
<sequence>MGFEHGTPTESISRRDLVRLSVGAVAASTLLPSLLSQKAFAQPAGQGKLQEVLNRKMLIVGTGSTNPPWHFEDEQGNLIGMDIDLARLVAKGLFEDPTKVQFVREAPDARIPNLVTNKIDVVFQFMTVTALRAQQVEFTIPYYREGVALLMLKASRYKDYNDLMSGGNRIRVSVLQNVGAEDFVHVALPRSQVLQLDSQATVIQALDSNRVDAAAVDQSTVRWLVVRFPDKYKDSGFGWYPQTYAAAVKPGDPVWLNYLNTVLHEAMTAVEFASYRDSFKKWFGITLKEPSVGFPVEYAYRF</sequence>
<name>A0A537L786_9BACT</name>
<gene>
    <name evidence="6" type="ORF">E6G98_03635</name>
    <name evidence="5" type="ORF">E6G99_11120</name>
</gene>
<reference evidence="7 8" key="1">
    <citation type="journal article" date="2019" name="Nat. Microbiol.">
        <title>Mediterranean grassland soil C-N compound turnover is dependent on rainfall and depth, and is mediated by genomically divergent microorganisms.</title>
        <authorList>
            <person name="Diamond S."/>
            <person name="Andeer P.F."/>
            <person name="Li Z."/>
            <person name="Crits-Christoph A."/>
            <person name="Burstein D."/>
            <person name="Anantharaman K."/>
            <person name="Lane K.R."/>
            <person name="Thomas B.C."/>
            <person name="Pan C."/>
            <person name="Northen T.R."/>
            <person name="Banfield J.F."/>
        </authorList>
    </citation>
    <scope>NUCLEOTIDE SEQUENCE [LARGE SCALE GENOMIC DNA]</scope>
    <source>
        <strain evidence="6">NP_1</strain>
        <strain evidence="5">NP_2</strain>
    </source>
</reference>
<dbReference type="Gene3D" id="3.40.190.10">
    <property type="entry name" value="Periplasmic binding protein-like II"/>
    <property type="match status" value="2"/>
</dbReference>
<dbReference type="Pfam" id="PF00497">
    <property type="entry name" value="SBP_bac_3"/>
    <property type="match status" value="1"/>
</dbReference>
<evidence type="ECO:0000313" key="6">
    <source>
        <dbReference type="EMBL" id="TMJ12093.1"/>
    </source>
</evidence>
<comment type="caution">
    <text evidence="5">The sequence shown here is derived from an EMBL/GenBank/DDBJ whole genome shotgun (WGS) entry which is preliminary data.</text>
</comment>
<dbReference type="GO" id="GO:0030288">
    <property type="term" value="C:outer membrane-bounded periplasmic space"/>
    <property type="evidence" value="ECO:0007669"/>
    <property type="project" value="TreeGrafter"/>
</dbReference>
<evidence type="ECO:0000313" key="7">
    <source>
        <dbReference type="Proteomes" id="UP000315217"/>
    </source>
</evidence>
<dbReference type="InterPro" id="IPR001638">
    <property type="entry name" value="Solute-binding_3/MltF_N"/>
</dbReference>
<dbReference type="AlphaFoldDB" id="A0A537L786"/>
<dbReference type="SUPFAM" id="SSF53850">
    <property type="entry name" value="Periplasmic binding protein-like II"/>
    <property type="match status" value="1"/>
</dbReference>
<dbReference type="EMBL" id="VBAI01000034">
    <property type="protein sequence ID" value="TMJ12093.1"/>
    <property type="molecule type" value="Genomic_DNA"/>
</dbReference>